<dbReference type="PANTHER" id="PTHR46797:SF1">
    <property type="entry name" value="METHYLPHOSPHONATE SYNTHASE"/>
    <property type="match status" value="1"/>
</dbReference>
<dbReference type="CDD" id="cd00093">
    <property type="entry name" value="HTH_XRE"/>
    <property type="match status" value="1"/>
</dbReference>
<dbReference type="InterPro" id="IPR001387">
    <property type="entry name" value="Cro/C1-type_HTH"/>
</dbReference>
<evidence type="ECO:0000259" key="2">
    <source>
        <dbReference type="PROSITE" id="PS50943"/>
    </source>
</evidence>
<dbReference type="SUPFAM" id="SSF51182">
    <property type="entry name" value="RmlC-like cupins"/>
    <property type="match status" value="1"/>
</dbReference>
<gene>
    <name evidence="3" type="ORF">J4E96_12120</name>
</gene>
<name>A0A8A4ZC15_9MICO</name>
<dbReference type="SUPFAM" id="SSF47413">
    <property type="entry name" value="lambda repressor-like DNA-binding domains"/>
    <property type="match status" value="1"/>
</dbReference>
<dbReference type="InterPro" id="IPR010982">
    <property type="entry name" value="Lambda_DNA-bd_dom_sf"/>
</dbReference>
<dbReference type="EMBL" id="CP071868">
    <property type="protein sequence ID" value="QTE28136.1"/>
    <property type="molecule type" value="Genomic_DNA"/>
</dbReference>
<evidence type="ECO:0000313" key="4">
    <source>
        <dbReference type="Proteomes" id="UP000663937"/>
    </source>
</evidence>
<dbReference type="SMART" id="SM00530">
    <property type="entry name" value="HTH_XRE"/>
    <property type="match status" value="1"/>
</dbReference>
<protein>
    <submittedName>
        <fullName evidence="3">Cupin domain-containing protein</fullName>
    </submittedName>
</protein>
<evidence type="ECO:0000256" key="1">
    <source>
        <dbReference type="ARBA" id="ARBA00023125"/>
    </source>
</evidence>
<dbReference type="GO" id="GO:0003700">
    <property type="term" value="F:DNA-binding transcription factor activity"/>
    <property type="evidence" value="ECO:0007669"/>
    <property type="project" value="TreeGrafter"/>
</dbReference>
<dbReference type="GO" id="GO:0003677">
    <property type="term" value="F:DNA binding"/>
    <property type="evidence" value="ECO:0007669"/>
    <property type="project" value="UniProtKB-KW"/>
</dbReference>
<organism evidence="3 4">
    <name type="scientific">Pengzhenrongella sicca</name>
    <dbReference type="NCBI Taxonomy" id="2819238"/>
    <lineage>
        <taxon>Bacteria</taxon>
        <taxon>Bacillati</taxon>
        <taxon>Actinomycetota</taxon>
        <taxon>Actinomycetes</taxon>
        <taxon>Micrococcales</taxon>
        <taxon>Pengzhenrongella</taxon>
    </lineage>
</organism>
<dbReference type="PANTHER" id="PTHR46797">
    <property type="entry name" value="HTH-TYPE TRANSCRIPTIONAL REGULATOR"/>
    <property type="match status" value="1"/>
</dbReference>
<dbReference type="KEGG" id="psic:J4E96_12120"/>
<dbReference type="Gene3D" id="2.60.120.10">
    <property type="entry name" value="Jelly Rolls"/>
    <property type="match status" value="1"/>
</dbReference>
<dbReference type="PROSITE" id="PS50943">
    <property type="entry name" value="HTH_CROC1"/>
    <property type="match status" value="1"/>
</dbReference>
<keyword evidence="4" id="KW-1185">Reference proteome</keyword>
<dbReference type="InterPro" id="IPR013096">
    <property type="entry name" value="Cupin_2"/>
</dbReference>
<dbReference type="CDD" id="cd02209">
    <property type="entry name" value="cupin_XRE_C"/>
    <property type="match status" value="1"/>
</dbReference>
<dbReference type="GO" id="GO:0005829">
    <property type="term" value="C:cytosol"/>
    <property type="evidence" value="ECO:0007669"/>
    <property type="project" value="TreeGrafter"/>
</dbReference>
<dbReference type="Pfam" id="PF07883">
    <property type="entry name" value="Cupin_2"/>
    <property type="match status" value="1"/>
</dbReference>
<keyword evidence="1" id="KW-0238">DNA-binding</keyword>
<proteinExistence type="predicted"/>
<reference evidence="3" key="1">
    <citation type="submission" date="2021-03" db="EMBL/GenBank/DDBJ databases">
        <title>Pengzhenrongella sicca gen. nov., sp. nov., a new member of suborder Micrococcineae isolated from High-Arctic tundra soil.</title>
        <authorList>
            <person name="Peng F."/>
        </authorList>
    </citation>
    <scope>NUCLEOTIDE SEQUENCE</scope>
    <source>
        <strain evidence="3">LRZ-2</strain>
    </source>
</reference>
<dbReference type="InterPro" id="IPR050807">
    <property type="entry name" value="TransReg_Diox_bact_type"/>
</dbReference>
<dbReference type="RefSeq" id="WP_227422366.1">
    <property type="nucleotide sequence ID" value="NZ_CP071868.1"/>
</dbReference>
<dbReference type="Pfam" id="PF01381">
    <property type="entry name" value="HTH_3"/>
    <property type="match status" value="1"/>
</dbReference>
<sequence>MTRTESDTDTDNAALGERVRDLRALTGLSMRDLASRAGLSAGYISQIEHGQANPSLAVIRSIAESFGVTWLELFQPTQKHGRVLRKQDRPRLFSDGKVAHYGITQPPIGNVEVLVTEYAPGQGAGDETYTHGDSQEICLVIRGSLQFTVDGETATLDAGDSIEYRTSVPHRLINLGAETAEAVWVVTPPSTPVSRTPTAVD</sequence>
<dbReference type="AlphaFoldDB" id="A0A8A4ZC15"/>
<evidence type="ECO:0000313" key="3">
    <source>
        <dbReference type="EMBL" id="QTE28136.1"/>
    </source>
</evidence>
<dbReference type="Proteomes" id="UP000663937">
    <property type="component" value="Chromosome"/>
</dbReference>
<accession>A0A8A4ZC15</accession>
<dbReference type="InterPro" id="IPR014710">
    <property type="entry name" value="RmlC-like_jellyroll"/>
</dbReference>
<dbReference type="Gene3D" id="1.10.260.40">
    <property type="entry name" value="lambda repressor-like DNA-binding domains"/>
    <property type="match status" value="1"/>
</dbReference>
<dbReference type="InterPro" id="IPR011051">
    <property type="entry name" value="RmlC_Cupin_sf"/>
</dbReference>
<feature type="domain" description="HTH cro/C1-type" evidence="2">
    <location>
        <begin position="19"/>
        <end position="73"/>
    </location>
</feature>